<evidence type="ECO:0000256" key="9">
    <source>
        <dbReference type="ARBA" id="ARBA00029829"/>
    </source>
</evidence>
<dbReference type="PANTHER" id="PTHR37461">
    <property type="entry name" value="ANTI-SIGMA-K FACTOR RSKA"/>
    <property type="match status" value="1"/>
</dbReference>
<evidence type="ECO:0000256" key="3">
    <source>
        <dbReference type="ARBA" id="ARBA00022475"/>
    </source>
</evidence>
<evidence type="ECO:0000256" key="6">
    <source>
        <dbReference type="ARBA" id="ARBA00023015"/>
    </source>
</evidence>
<dbReference type="InterPro" id="IPR051474">
    <property type="entry name" value="Anti-sigma-K/W_factor"/>
</dbReference>
<gene>
    <name evidence="14" type="ORF">ACTOB_003155</name>
</gene>
<dbReference type="Proteomes" id="UP001240150">
    <property type="component" value="Chromosome"/>
</dbReference>
<evidence type="ECO:0000256" key="7">
    <source>
        <dbReference type="ARBA" id="ARBA00023136"/>
    </source>
</evidence>
<dbReference type="Pfam" id="PF10099">
    <property type="entry name" value="RskA_C"/>
    <property type="match status" value="1"/>
</dbReference>
<evidence type="ECO:0000313" key="15">
    <source>
        <dbReference type="Proteomes" id="UP001240150"/>
    </source>
</evidence>
<feature type="compositionally biased region" description="Low complexity" evidence="11">
    <location>
        <begin position="75"/>
        <end position="88"/>
    </location>
</feature>
<evidence type="ECO:0000256" key="1">
    <source>
        <dbReference type="ARBA" id="ARBA00004167"/>
    </source>
</evidence>
<keyword evidence="5" id="KW-1133">Transmembrane helix</keyword>
<keyword evidence="6" id="KW-0805">Transcription regulation</keyword>
<keyword evidence="4" id="KW-0812">Transmembrane</keyword>
<dbReference type="RefSeq" id="WP_284920937.1">
    <property type="nucleotide sequence ID" value="NZ_CP126980.1"/>
</dbReference>
<feature type="domain" description="Putative zinc-finger" evidence="13">
    <location>
        <begin position="4"/>
        <end position="36"/>
    </location>
</feature>
<accession>A0ABY8WQY0</accession>
<dbReference type="InterPro" id="IPR041916">
    <property type="entry name" value="Anti_sigma_zinc_sf"/>
</dbReference>
<evidence type="ECO:0000256" key="4">
    <source>
        <dbReference type="ARBA" id="ARBA00022692"/>
    </source>
</evidence>
<dbReference type="InterPro" id="IPR027383">
    <property type="entry name" value="Znf_put"/>
</dbReference>
<evidence type="ECO:0000259" key="12">
    <source>
        <dbReference type="Pfam" id="PF10099"/>
    </source>
</evidence>
<evidence type="ECO:0000256" key="8">
    <source>
        <dbReference type="ARBA" id="ARBA00023163"/>
    </source>
</evidence>
<evidence type="ECO:0000256" key="2">
    <source>
        <dbReference type="ARBA" id="ARBA00004236"/>
    </source>
</evidence>
<reference evidence="14 15" key="1">
    <citation type="submission" date="2023-06" db="EMBL/GenBank/DDBJ databases">
        <authorList>
            <person name="Yushchuk O."/>
            <person name="Binda E."/>
            <person name="Ruckert-Reed C."/>
            <person name="Fedorenko V."/>
            <person name="Kalinowski J."/>
            <person name="Marinelli F."/>
        </authorList>
    </citation>
    <scope>NUCLEOTIDE SEQUENCE [LARGE SCALE GENOMIC DNA]</scope>
    <source>
        <strain evidence="14 15">NRRL 3884</strain>
    </source>
</reference>
<dbReference type="InterPro" id="IPR018764">
    <property type="entry name" value="RskA_C"/>
</dbReference>
<evidence type="ECO:0000256" key="10">
    <source>
        <dbReference type="ARBA" id="ARBA00030803"/>
    </source>
</evidence>
<sequence>MNVDIHALAGAYALDALDDLERAAFERHLRDCEACRDETAELLETASLLADGLWSAPPAGMRDTVLARIAETRQLPAASPGRSSSPRTRPSRRLRLTAAAAAVVAAVGAGTAVYVSQRLTVRDEQQPAVAEQVRSVLTAPDVVWHEQPLTSGGTVRVATSRLRDAGVIQLAAARPPAGGRVYQLWTIRSGVPASAGSLGEGQSVATQLVTGLPTATAVGVTIEKAPASATPTTPLQAQVDLT</sequence>
<dbReference type="EMBL" id="CP126980">
    <property type="protein sequence ID" value="WIM99498.1"/>
    <property type="molecule type" value="Genomic_DNA"/>
</dbReference>
<dbReference type="Pfam" id="PF13490">
    <property type="entry name" value="zf-HC2"/>
    <property type="match status" value="1"/>
</dbReference>
<feature type="region of interest" description="Disordered" evidence="11">
    <location>
        <begin position="72"/>
        <end position="91"/>
    </location>
</feature>
<dbReference type="PANTHER" id="PTHR37461:SF1">
    <property type="entry name" value="ANTI-SIGMA-K FACTOR RSKA"/>
    <property type="match status" value="1"/>
</dbReference>
<organism evidence="14 15">
    <name type="scientific">Actinoplanes oblitus</name>
    <dbReference type="NCBI Taxonomy" id="3040509"/>
    <lineage>
        <taxon>Bacteria</taxon>
        <taxon>Bacillati</taxon>
        <taxon>Actinomycetota</taxon>
        <taxon>Actinomycetes</taxon>
        <taxon>Micromonosporales</taxon>
        <taxon>Micromonosporaceae</taxon>
        <taxon>Actinoplanes</taxon>
    </lineage>
</organism>
<keyword evidence="15" id="KW-1185">Reference proteome</keyword>
<evidence type="ECO:0000259" key="13">
    <source>
        <dbReference type="Pfam" id="PF13490"/>
    </source>
</evidence>
<protein>
    <recommendedName>
        <fullName evidence="10">Regulator of SigK</fullName>
    </recommendedName>
    <alternativeName>
        <fullName evidence="9">Sigma-K anti-sigma factor RskA</fullName>
    </alternativeName>
</protein>
<evidence type="ECO:0000313" key="14">
    <source>
        <dbReference type="EMBL" id="WIM99498.1"/>
    </source>
</evidence>
<evidence type="ECO:0000256" key="5">
    <source>
        <dbReference type="ARBA" id="ARBA00022989"/>
    </source>
</evidence>
<proteinExistence type="predicted"/>
<keyword evidence="3" id="KW-1003">Cell membrane</keyword>
<keyword evidence="8" id="KW-0804">Transcription</keyword>
<evidence type="ECO:0000256" key="11">
    <source>
        <dbReference type="SAM" id="MobiDB-lite"/>
    </source>
</evidence>
<dbReference type="Gene3D" id="1.10.10.1320">
    <property type="entry name" value="Anti-sigma factor, zinc-finger domain"/>
    <property type="match status" value="1"/>
</dbReference>
<name>A0ABY8WQY0_9ACTN</name>
<feature type="domain" description="Anti-sigma K factor RskA C-terminal" evidence="12">
    <location>
        <begin position="97"/>
        <end position="234"/>
    </location>
</feature>
<comment type="subcellular location">
    <subcellularLocation>
        <location evidence="2">Cell membrane</location>
    </subcellularLocation>
    <subcellularLocation>
        <location evidence="1">Membrane</location>
        <topology evidence="1">Single-pass membrane protein</topology>
    </subcellularLocation>
</comment>
<keyword evidence="7" id="KW-0472">Membrane</keyword>